<evidence type="ECO:0000259" key="2">
    <source>
        <dbReference type="PROSITE" id="PS50943"/>
    </source>
</evidence>
<dbReference type="SUPFAM" id="SSF47413">
    <property type="entry name" value="lambda repressor-like DNA-binding domains"/>
    <property type="match status" value="1"/>
</dbReference>
<dbReference type="EMBL" id="AM849034">
    <property type="protein sequence ID" value="CAQ01380.1"/>
    <property type="molecule type" value="Genomic_DNA"/>
</dbReference>
<dbReference type="STRING" id="31964.CMS1264"/>
<reference evidence="3 4" key="1">
    <citation type="journal article" date="2008" name="J. Bacteriol.">
        <title>Genome of the actinomycete plant pathogen Clavibacter michiganensis subsp. sepedonicus suggests recent niche adaptation.</title>
        <authorList>
            <person name="Bentley S.D."/>
            <person name="Corton C."/>
            <person name="Brown S.E."/>
            <person name="Barron A."/>
            <person name="Clark L."/>
            <person name="Doggett J."/>
            <person name="Harris B."/>
            <person name="Ormond D."/>
            <person name="Quail M.A."/>
            <person name="May G."/>
            <person name="Francis D."/>
            <person name="Knudson D."/>
            <person name="Parkhill J."/>
            <person name="Ishimaru C.A."/>
        </authorList>
    </citation>
    <scope>NUCLEOTIDE SEQUENCE [LARGE SCALE GENOMIC DNA]</scope>
    <source>
        <strain evidence="4">ATCC 33113 / DSM 20744 / JCM 9667 / LMG 2889 / ICMP 2535 / C-1</strain>
    </source>
</reference>
<dbReference type="HOGENOM" id="CLU_053651_1_1_11"/>
<dbReference type="PANTHER" id="PTHR43236:SF1">
    <property type="entry name" value="BLL7220 PROTEIN"/>
    <property type="match status" value="1"/>
</dbReference>
<dbReference type="Gene3D" id="1.10.260.40">
    <property type="entry name" value="lambda repressor-like DNA-binding domains"/>
    <property type="match status" value="1"/>
</dbReference>
<sequence>MGRRFPSMSTTTFVPARLKMARAIRQMTATALAAEAGTTPPWVSQAERSKDTPSPELIREFARVLNLPIEFFYRPLKHLPPSDAFHFRATSRLAKKDEDMARALSALAMELSDWIEDTYRAPEPAVPEVQDLIGSDDEVAPEQAAEALRGAWGLGVAPIKNLLQLLESKGAKIYSAGGPLQAIDAFSFRHAATPVIFLNVHKSAERLRFDLAHELGHLVMHGGSLHVEPGKEKELAANDFASAFLMPRSDVLGSIRGNLMLEDVLVLKRRWRVSAMALNLRAHRLGVISEWTYSTLAKQLSIAGFRRGEPGSDLRVESSSLLTQVMSDMRARGDGFSDIARVLNVRAQDVQDLMLGIVTFAIQGEGMRAVRSTADLREASVAPVTDLSRHRGAHRG</sequence>
<protein>
    <submittedName>
        <fullName evidence="3">DNA-binding protein</fullName>
    </submittedName>
</protein>
<dbReference type="SMART" id="SM00530">
    <property type="entry name" value="HTH_XRE"/>
    <property type="match status" value="1"/>
</dbReference>
<dbReference type="InterPro" id="IPR010359">
    <property type="entry name" value="IrrE_HExxH"/>
</dbReference>
<dbReference type="eggNOG" id="COG2856">
    <property type="taxonomic scope" value="Bacteria"/>
</dbReference>
<dbReference type="Proteomes" id="UP000001318">
    <property type="component" value="Chromosome"/>
</dbReference>
<dbReference type="InterPro" id="IPR052345">
    <property type="entry name" value="Rad_response_metalloprotease"/>
</dbReference>
<accession>B0RHG3</accession>
<keyword evidence="3" id="KW-0238">DNA-binding</keyword>
<dbReference type="eggNOG" id="COG1396">
    <property type="taxonomic scope" value="Bacteria"/>
</dbReference>
<comment type="similarity">
    <text evidence="1">Belongs to the short-chain fatty acyl-CoA assimilation regulator (ScfR) family.</text>
</comment>
<dbReference type="Pfam" id="PF13560">
    <property type="entry name" value="HTH_31"/>
    <property type="match status" value="1"/>
</dbReference>
<organism evidence="3 4">
    <name type="scientific">Clavibacter sepedonicus</name>
    <name type="common">Clavibacter michiganensis subsp. sepedonicus</name>
    <dbReference type="NCBI Taxonomy" id="31964"/>
    <lineage>
        <taxon>Bacteria</taxon>
        <taxon>Bacillati</taxon>
        <taxon>Actinomycetota</taxon>
        <taxon>Actinomycetes</taxon>
        <taxon>Micrococcales</taxon>
        <taxon>Microbacteriaceae</taxon>
        <taxon>Clavibacter</taxon>
    </lineage>
</organism>
<dbReference type="GO" id="GO:0003677">
    <property type="term" value="F:DNA binding"/>
    <property type="evidence" value="ECO:0007669"/>
    <property type="project" value="UniProtKB-KW"/>
</dbReference>
<evidence type="ECO:0000313" key="3">
    <source>
        <dbReference type="EMBL" id="CAQ01380.1"/>
    </source>
</evidence>
<dbReference type="InterPro" id="IPR001387">
    <property type="entry name" value="Cro/C1-type_HTH"/>
</dbReference>
<dbReference type="CDD" id="cd00093">
    <property type="entry name" value="HTH_XRE"/>
    <property type="match status" value="1"/>
</dbReference>
<dbReference type="Gene3D" id="1.10.10.2910">
    <property type="match status" value="1"/>
</dbReference>
<proteinExistence type="inferred from homology"/>
<feature type="domain" description="HTH cro/C1-type" evidence="2">
    <location>
        <begin position="18"/>
        <end position="72"/>
    </location>
</feature>
<gene>
    <name evidence="3" type="ordered locus">CMS1264</name>
</gene>
<dbReference type="InterPro" id="IPR010982">
    <property type="entry name" value="Lambda_DNA-bd_dom_sf"/>
</dbReference>
<dbReference type="KEGG" id="cms:CMS1264"/>
<keyword evidence="4" id="KW-1185">Reference proteome</keyword>
<dbReference type="PANTHER" id="PTHR43236">
    <property type="entry name" value="ANTITOXIN HIGA1"/>
    <property type="match status" value="1"/>
</dbReference>
<dbReference type="PROSITE" id="PS50943">
    <property type="entry name" value="HTH_CROC1"/>
    <property type="match status" value="1"/>
</dbReference>
<evidence type="ECO:0000313" key="4">
    <source>
        <dbReference type="Proteomes" id="UP000001318"/>
    </source>
</evidence>
<dbReference type="Pfam" id="PF06114">
    <property type="entry name" value="Peptidase_M78"/>
    <property type="match status" value="1"/>
</dbReference>
<name>B0RHG3_CLASE</name>
<dbReference type="AlphaFoldDB" id="B0RHG3"/>
<evidence type="ECO:0000256" key="1">
    <source>
        <dbReference type="ARBA" id="ARBA00007227"/>
    </source>
</evidence>